<dbReference type="EMBL" id="CAJVQB010075576">
    <property type="protein sequence ID" value="CAG8844345.1"/>
    <property type="molecule type" value="Genomic_DNA"/>
</dbReference>
<keyword evidence="2" id="KW-1185">Reference proteome</keyword>
<organism evidence="1 2">
    <name type="scientific">Gigaspora margarita</name>
    <dbReference type="NCBI Taxonomy" id="4874"/>
    <lineage>
        <taxon>Eukaryota</taxon>
        <taxon>Fungi</taxon>
        <taxon>Fungi incertae sedis</taxon>
        <taxon>Mucoromycota</taxon>
        <taxon>Glomeromycotina</taxon>
        <taxon>Glomeromycetes</taxon>
        <taxon>Diversisporales</taxon>
        <taxon>Gigasporaceae</taxon>
        <taxon>Gigaspora</taxon>
    </lineage>
</organism>
<protein>
    <submittedName>
        <fullName evidence="1">24322_t:CDS:1</fullName>
    </submittedName>
</protein>
<evidence type="ECO:0000313" key="1">
    <source>
        <dbReference type="EMBL" id="CAG8844345.1"/>
    </source>
</evidence>
<gene>
    <name evidence="1" type="ORF">GMARGA_LOCUS37050</name>
</gene>
<proteinExistence type="predicted"/>
<accession>A0ABN7X1C1</accession>
<comment type="caution">
    <text evidence="1">The sequence shown here is derived from an EMBL/GenBank/DDBJ whole genome shotgun (WGS) entry which is preliminary data.</text>
</comment>
<feature type="non-terminal residue" evidence="1">
    <location>
        <position position="1"/>
    </location>
</feature>
<reference evidence="1 2" key="1">
    <citation type="submission" date="2021-06" db="EMBL/GenBank/DDBJ databases">
        <authorList>
            <person name="Kallberg Y."/>
            <person name="Tangrot J."/>
            <person name="Rosling A."/>
        </authorList>
    </citation>
    <scope>NUCLEOTIDE SEQUENCE [LARGE SCALE GENOMIC DNA]</scope>
    <source>
        <strain evidence="1 2">120-4 pot B 10/14</strain>
    </source>
</reference>
<dbReference type="Proteomes" id="UP000789901">
    <property type="component" value="Unassembled WGS sequence"/>
</dbReference>
<name>A0ABN7X1C1_GIGMA</name>
<evidence type="ECO:0000313" key="2">
    <source>
        <dbReference type="Proteomes" id="UP000789901"/>
    </source>
</evidence>
<sequence length="116" mass="13320">PPKKENSTTTSINLDFTIFHSGNQYPATFKKAFPIHTLNTLATEADIKFAKNNNLEINSKRTTYYFYFYFKAYINAVATNDNISTLKLEEALEKTISPSTNPHTLARIILYYDIQN</sequence>